<dbReference type="EMBL" id="LSRX01001777">
    <property type="protein sequence ID" value="OLP77387.1"/>
    <property type="molecule type" value="Genomic_DNA"/>
</dbReference>
<proteinExistence type="predicted"/>
<sequence length="373" mass="39521">MASLAFPVWLETVDAMSTLVSPVKRSAINSKVLSRPQTLSSLFFAVRFPHTLAQGEVILAKTLPSNTLCNELRQLVAASRQQSSETVQLLLNGELLVCDTLTIEGAAVEHGQCPDGALEFTAVLEPKGRFALERCDRAPGLYISEVNNHRVTHWDCERAGGAGIVGRIVVGGFGRGSGPGQLAGPRGLCFDENSGVFYVAEAGNRRVTRWCPRKEGAAGGGQAVIGDDRARGEVEEPGGICLGNGGEIYIADVRGHAVGCWSQEFQEACIVAGGRGPGDGLDQLDRPVDVAVDSKGFLYVAEFGNDRVTRWKDKTCEVIAGGRGSGDALEQLASPTAICLQESRDGVSVLVAEEQLAGRLSPADKDEAMISIN</sequence>
<dbReference type="InterPro" id="IPR050952">
    <property type="entry name" value="TRIM-NHL_E3_ligases"/>
</dbReference>
<dbReference type="CDD" id="cd05819">
    <property type="entry name" value="NHL"/>
    <property type="match status" value="1"/>
</dbReference>
<dbReference type="GO" id="GO:0061630">
    <property type="term" value="F:ubiquitin protein ligase activity"/>
    <property type="evidence" value="ECO:0007669"/>
    <property type="project" value="TreeGrafter"/>
</dbReference>
<dbReference type="Gene3D" id="2.120.10.30">
    <property type="entry name" value="TolB, C-terminal domain"/>
    <property type="match status" value="2"/>
</dbReference>
<name>A0A1Q9C392_SYMMI</name>
<dbReference type="InterPro" id="IPR001258">
    <property type="entry name" value="NHL_repeat"/>
</dbReference>
<dbReference type="Pfam" id="PF01436">
    <property type="entry name" value="NHL"/>
    <property type="match status" value="2"/>
</dbReference>
<dbReference type="SUPFAM" id="SSF63829">
    <property type="entry name" value="Calcium-dependent phosphotriesterase"/>
    <property type="match status" value="1"/>
</dbReference>
<keyword evidence="1" id="KW-0677">Repeat</keyword>
<protein>
    <submittedName>
        <fullName evidence="2">Tripartite motif-containing protein 2</fullName>
    </submittedName>
</protein>
<organism evidence="2 3">
    <name type="scientific">Symbiodinium microadriaticum</name>
    <name type="common">Dinoflagellate</name>
    <name type="synonym">Zooxanthella microadriatica</name>
    <dbReference type="NCBI Taxonomy" id="2951"/>
    <lineage>
        <taxon>Eukaryota</taxon>
        <taxon>Sar</taxon>
        <taxon>Alveolata</taxon>
        <taxon>Dinophyceae</taxon>
        <taxon>Suessiales</taxon>
        <taxon>Symbiodiniaceae</taxon>
        <taxon>Symbiodinium</taxon>
    </lineage>
</organism>
<dbReference type="GO" id="GO:0008270">
    <property type="term" value="F:zinc ion binding"/>
    <property type="evidence" value="ECO:0007669"/>
    <property type="project" value="UniProtKB-KW"/>
</dbReference>
<evidence type="ECO:0000256" key="1">
    <source>
        <dbReference type="ARBA" id="ARBA00022737"/>
    </source>
</evidence>
<dbReference type="OrthoDB" id="342730at2759"/>
<gene>
    <name evidence="2" type="primary">TRIM2</name>
    <name evidence="2" type="ORF">AK812_SmicGene42560</name>
</gene>
<dbReference type="Proteomes" id="UP000186817">
    <property type="component" value="Unassembled WGS sequence"/>
</dbReference>
<dbReference type="GO" id="GO:0043161">
    <property type="term" value="P:proteasome-mediated ubiquitin-dependent protein catabolic process"/>
    <property type="evidence" value="ECO:0007669"/>
    <property type="project" value="TreeGrafter"/>
</dbReference>
<dbReference type="GO" id="GO:0000209">
    <property type="term" value="P:protein polyubiquitination"/>
    <property type="evidence" value="ECO:0007669"/>
    <property type="project" value="TreeGrafter"/>
</dbReference>
<dbReference type="AlphaFoldDB" id="A0A1Q9C392"/>
<keyword evidence="3" id="KW-1185">Reference proteome</keyword>
<dbReference type="PANTHER" id="PTHR24104:SF25">
    <property type="entry name" value="PROTEIN LIN-41"/>
    <property type="match status" value="1"/>
</dbReference>
<evidence type="ECO:0000313" key="2">
    <source>
        <dbReference type="EMBL" id="OLP77387.1"/>
    </source>
</evidence>
<accession>A0A1Q9C392</accession>
<dbReference type="InterPro" id="IPR011042">
    <property type="entry name" value="6-blade_b-propeller_TolB-like"/>
</dbReference>
<evidence type="ECO:0000313" key="3">
    <source>
        <dbReference type="Proteomes" id="UP000186817"/>
    </source>
</evidence>
<dbReference type="PANTHER" id="PTHR24104">
    <property type="entry name" value="E3 UBIQUITIN-PROTEIN LIGASE NHLRC1-RELATED"/>
    <property type="match status" value="1"/>
</dbReference>
<reference evidence="2 3" key="1">
    <citation type="submission" date="2016-02" db="EMBL/GenBank/DDBJ databases">
        <title>Genome analysis of coral dinoflagellate symbionts highlights evolutionary adaptations to a symbiotic lifestyle.</title>
        <authorList>
            <person name="Aranda M."/>
            <person name="Li Y."/>
            <person name="Liew Y.J."/>
            <person name="Baumgarten S."/>
            <person name="Simakov O."/>
            <person name="Wilson M."/>
            <person name="Piel J."/>
            <person name="Ashoor H."/>
            <person name="Bougouffa S."/>
            <person name="Bajic V.B."/>
            <person name="Ryu T."/>
            <person name="Ravasi T."/>
            <person name="Bayer T."/>
            <person name="Micklem G."/>
            <person name="Kim H."/>
            <person name="Bhak J."/>
            <person name="Lajeunesse T.C."/>
            <person name="Voolstra C.R."/>
        </authorList>
    </citation>
    <scope>NUCLEOTIDE SEQUENCE [LARGE SCALE GENOMIC DNA]</scope>
    <source>
        <strain evidence="2 3">CCMP2467</strain>
    </source>
</reference>
<comment type="caution">
    <text evidence="2">The sequence shown here is derived from an EMBL/GenBank/DDBJ whole genome shotgun (WGS) entry which is preliminary data.</text>
</comment>